<dbReference type="SUPFAM" id="SSF53098">
    <property type="entry name" value="Ribonuclease H-like"/>
    <property type="match status" value="2"/>
</dbReference>
<dbReference type="PANTHER" id="PTHR48475">
    <property type="entry name" value="RIBONUCLEASE H"/>
    <property type="match status" value="1"/>
</dbReference>
<evidence type="ECO:0000256" key="2">
    <source>
        <dbReference type="SAM" id="MobiDB-lite"/>
    </source>
</evidence>
<reference evidence="6" key="1">
    <citation type="journal article" date="2025" name="Foods">
        <title>Unveiling the Microbial Signatures of Arabica Coffee Cherries: Insights into Ripeness Specific Diversity, Functional Traits, and Implications for Quality and Safety.</title>
        <authorList>
            <consortium name="RefSeq"/>
            <person name="Tenea G.N."/>
            <person name="Cifuentes V."/>
            <person name="Reyes P."/>
            <person name="Cevallos-Vallejos M."/>
        </authorList>
    </citation>
    <scope>NUCLEOTIDE SEQUENCE [LARGE SCALE GENOMIC DNA]</scope>
</reference>
<feature type="domain" description="Integrase catalytic" evidence="5">
    <location>
        <begin position="1955"/>
        <end position="2116"/>
    </location>
</feature>
<evidence type="ECO:0000256" key="1">
    <source>
        <dbReference type="ARBA" id="ARBA00023172"/>
    </source>
</evidence>
<dbReference type="InterPro" id="IPR000467">
    <property type="entry name" value="G_patch_dom"/>
</dbReference>
<dbReference type="InterPro" id="IPR001584">
    <property type="entry name" value="Integrase_cat-core"/>
</dbReference>
<dbReference type="PROSITE" id="PS50879">
    <property type="entry name" value="RNASE_H_1"/>
    <property type="match status" value="1"/>
</dbReference>
<dbReference type="Gene3D" id="3.30.420.10">
    <property type="entry name" value="Ribonuclease H-like superfamily/Ribonuclease H"/>
    <property type="match status" value="2"/>
</dbReference>
<dbReference type="InterPro" id="IPR005162">
    <property type="entry name" value="Retrotrans_gag_dom"/>
</dbReference>
<dbReference type="Gene3D" id="3.10.20.370">
    <property type="match status" value="1"/>
</dbReference>
<dbReference type="PROSITE" id="PS50994">
    <property type="entry name" value="INTEGRASE"/>
    <property type="match status" value="1"/>
</dbReference>
<evidence type="ECO:0000259" key="4">
    <source>
        <dbReference type="PROSITE" id="PS50879"/>
    </source>
</evidence>
<keyword evidence="1" id="KW-0233">DNA recombination</keyword>
<gene>
    <name evidence="8" type="primary">LOC113715949</name>
    <name evidence="7" type="synonym">LOC113693537</name>
</gene>
<dbReference type="CDD" id="cd09274">
    <property type="entry name" value="RNase_HI_RT_Ty3"/>
    <property type="match status" value="1"/>
</dbReference>
<dbReference type="InterPro" id="IPR036397">
    <property type="entry name" value="RNaseH_sf"/>
</dbReference>
<dbReference type="PROSITE" id="PS50174">
    <property type="entry name" value="G_PATCH"/>
    <property type="match status" value="1"/>
</dbReference>
<dbReference type="RefSeq" id="XP_071901904.1">
    <property type="nucleotide sequence ID" value="XM_072045803.1"/>
</dbReference>
<dbReference type="SUPFAM" id="SSF56672">
    <property type="entry name" value="DNA/RNA polymerases"/>
    <property type="match status" value="1"/>
</dbReference>
<dbReference type="Proteomes" id="UP001652660">
    <property type="component" value="Chromosome 1c"/>
</dbReference>
<dbReference type="Pfam" id="PF03732">
    <property type="entry name" value="Retrotrans_gag"/>
    <property type="match status" value="1"/>
</dbReference>
<keyword evidence="6" id="KW-1185">Reference proteome</keyword>
<dbReference type="GeneID" id="113715949"/>
<dbReference type="Pfam" id="PF13456">
    <property type="entry name" value="RVT_3"/>
    <property type="match status" value="1"/>
</dbReference>
<name>A0ABM4U3P3_COFAR</name>
<dbReference type="PANTHER" id="PTHR48475:SF1">
    <property type="entry name" value="RNASE H TYPE-1 DOMAIN-CONTAINING PROTEIN"/>
    <property type="match status" value="1"/>
</dbReference>
<dbReference type="CDD" id="cd00303">
    <property type="entry name" value="retropepsin_like"/>
    <property type="match status" value="1"/>
</dbReference>
<dbReference type="Gene3D" id="3.30.70.270">
    <property type="match status" value="2"/>
</dbReference>
<organism evidence="6 8">
    <name type="scientific">Coffea arabica</name>
    <name type="common">Arabian coffee</name>
    <dbReference type="NCBI Taxonomy" id="13443"/>
    <lineage>
        <taxon>Eukaryota</taxon>
        <taxon>Viridiplantae</taxon>
        <taxon>Streptophyta</taxon>
        <taxon>Embryophyta</taxon>
        <taxon>Tracheophyta</taxon>
        <taxon>Spermatophyta</taxon>
        <taxon>Magnoliopsida</taxon>
        <taxon>eudicotyledons</taxon>
        <taxon>Gunneridae</taxon>
        <taxon>Pentapetalae</taxon>
        <taxon>asterids</taxon>
        <taxon>lamiids</taxon>
        <taxon>Gentianales</taxon>
        <taxon>Rubiaceae</taxon>
        <taxon>Ixoroideae</taxon>
        <taxon>Gardenieae complex</taxon>
        <taxon>Bertiereae - Coffeeae clade</taxon>
        <taxon>Coffeeae</taxon>
        <taxon>Coffea</taxon>
    </lineage>
</organism>
<proteinExistence type="predicted"/>
<dbReference type="InterPro" id="IPR002156">
    <property type="entry name" value="RNaseH_domain"/>
</dbReference>
<sequence>MSTHPESSERPATSSTDLANLGAQLSEVLNRFNELSVEMMAQRHVIDQLVASGASGEQQHAPLPPGQSEPILLPYAQISVSSQAMNPPEETFTYPTHGPPPTYAPHIQTNPPQVQISQNYPPITVSMPFEPQGPHYYATAEPFTLDTAVQGKTEVGGSSVPVDKNLLKRLDRFEEFIRKSQGVSKQGGLDYNELCLFPDMQLPVGFKAPKFTKYDGTGNPKTHLRIFANKLGRPIDDENLPVRLFPESLEGDALDWYSTLKPEDMKSWMDLSTAFVRQYEYNCELAPTRTTLEGTKRKPSEDHKTYAKRWRKLAAKVEPPMTENEIVRTFIKAHDPPYFEEIFRMTGCSFAEIVNKLEEYDEFIRAGKIVNVSALKSQLEAMQSQSGSSKKAQFKKKDEEASFVWDQGFSSRPRYQQNPTYSPCYLYQPHPRPVYNTTINHPRPRPNYPNTPSTPFHVSPPNLQIRPRPPFNPRPIPSPNPSYQYQQTRDTQNPTPYRTFTNLGRPVDQLYEQLKAAGKIGTVPPKTYPRGFPPGYDPQSFCAYHSGSPGHPTANCWALKHKIQDMIDAGDIILKRKDEQGPSVSNNPFPQHKDTVGTITIEEGIEDPTQYIVDEAEIMGVIGEPFILEEEAYKVEENTDPFILEMIPFECEPSELVVLELPEQTPVLNLQEVPWNYSEPTLLIGEKKVPKKEVDAITRSGRIIGEPAVDESSKAKEGATPTKPIVTDEEAFNFLKMLKKSEYKVVEQLNKMPAQISMLNLLLTSELHREALVKVLTEAQVPKNIPIDKFANVVEHVLASSRISFSDEDLTAEGIGHNKALYISVRCNGKLLPKVLIDNGSALNICPWDTLVKLGFQETKLRPSTTVVRGFDGAKSEPMGEVDLVIEIGPAQFQVMCQVMNFSSVYNILLGRPWIHTSGAIPSSLHQLLRFVVNDQLITVFAEDDCTMIVNSGPNEEDSKTSLLSSHHVADIVSVGWISKEKPVAEMNLPEASVMMAKEMIRGRYEMGKGLGRNLQGVLEPIELQGKKDTFGLGFQPTARDKKEMMNRKKAEKEGRQLIMNIPPLYCTFPYPSEVIKSEVDPIEEVEVGLSELFVGVISEREPLEDPGFPEVPIEAMKNWTQIQDESDNEEESESLLKDFEQYEEKSKPNLEETEAVNIGTETEVKEIKVSIHLNKKQRKEMIEFLTMFQDVFAWSYDDMPGISTDIVVHRLPTDPSFPPVKQKPRKFKPDMSLKIKEQIEKQLNARIIMVSHYPIWLSNPVPVPKKSGEVRVCVDYRDLNKASPKDDFPLPNIHILLDNTAGHEIESFADCFAGYHQILMAEEDREKTAFITPWGTFCYRVMPFGLKNAGATYQRTMTTLFHDMIHKEMEVYVDDIIIKSERTEDHLIDLGRLFERLRKYDLKLNPAKCAFGAPAGKLLGFIVSKKGIEIDPAKIKAIREMPVPRTQKDVKSFLGKINFIGRFIAQLTHTCEPLFKLLKKNVSLQWNEECQQAFDKIKDYLLHPPVLVPPKPGRPLIMYLSVLDEAMGCVLGQHDESGKREQAIYYLSKKFTAYEANYSFLERSCCALAWAVQKLRHYLLSHTTYLISRSDPLKYLLGKPMPTGRMAKWQMILSEFDIIFTTQKAIKGQAVADHLAENPLKDDYQPLHTYFPDEEALFVGIAEDMNDQCPEWRLFFDGASNSFGAGIGAVLVSPEGKHYPGSAKLRFSCTNNMAEYEACIFGLKMALEMEIKDLLVFSDSDLLVHQTLKEWITRDSKILPYHCNLLELANKFRSLEFRHIPRVRNVFADALATLSSMIQHPDELIIEPIQIHLQGKPAHCLVVEKSSDGRPWYNDIKEFLKTGSYPSGADMTAKSFLRRLSSKFFLNGEVVYRRTSDLGLLRCVDEDEAEYLMKEVHSGVCGSHMNGHLLAKKIMRTGYFWLTMEHDCIVFVRKCIKCQLHGDVTHTPPTELHSITAPWPCSMWGMDVIGAIDPPASNGHRFILVAIEYFTKWVEAESYKHVTKKVVTDFLRKNIICRFGVPETLITDNAKNLNNDMVDGLCAQFKIKHRNSSIYRPQMNGAVEAANKNLKKIIRKMIERHRDWHEKLPYALMAYRTVIRTSTGTTPYNLMYGMEAVLPAEVEIPSLRILMEAKLEEAEWIQQRHEQLSLIDEKRLNAICHGQCYQKRVARAYNKRVRPRVFTEGDKVLKHILPAQEEAKGKFAPNWQGPFIVQKVLPGGALILAEMDGTISNQVAHDVKNIFAYFAREELLY</sequence>
<dbReference type="Pfam" id="PF17919">
    <property type="entry name" value="RT_RNaseH_2"/>
    <property type="match status" value="1"/>
</dbReference>
<dbReference type="Pfam" id="PF00078">
    <property type="entry name" value="RVT_1"/>
    <property type="match status" value="1"/>
</dbReference>
<dbReference type="InterPro" id="IPR041577">
    <property type="entry name" value="RT_RNaseH_2"/>
</dbReference>
<dbReference type="Gene3D" id="1.10.340.70">
    <property type="match status" value="1"/>
</dbReference>
<reference evidence="7 8" key="2">
    <citation type="submission" date="2025-05" db="UniProtKB">
        <authorList>
            <consortium name="RefSeq"/>
        </authorList>
    </citation>
    <scope>NUCLEOTIDE SEQUENCE [LARGE SCALE GENOMIC DNA]</scope>
    <source>
        <tissue evidence="7 8">Leaves</tissue>
    </source>
</reference>
<evidence type="ECO:0000259" key="5">
    <source>
        <dbReference type="PROSITE" id="PS50994"/>
    </source>
</evidence>
<accession>A0ABM4U3P3</accession>
<evidence type="ECO:0000313" key="7">
    <source>
        <dbReference type="RefSeq" id="XP_071901884.1"/>
    </source>
</evidence>
<protein>
    <submittedName>
        <fullName evidence="7 8">Uncharacterized protein</fullName>
    </submittedName>
</protein>
<feature type="compositionally biased region" description="Polar residues" evidence="2">
    <location>
        <begin position="483"/>
        <end position="495"/>
    </location>
</feature>
<dbReference type="InterPro" id="IPR021109">
    <property type="entry name" value="Peptidase_aspartic_dom_sf"/>
</dbReference>
<dbReference type="Gene3D" id="3.10.10.10">
    <property type="entry name" value="HIV Type 1 Reverse Transcriptase, subunit A, domain 1"/>
    <property type="match status" value="1"/>
</dbReference>
<dbReference type="InterPro" id="IPR000477">
    <property type="entry name" value="RT_dom"/>
</dbReference>
<dbReference type="CDD" id="cd01647">
    <property type="entry name" value="RT_LTR"/>
    <property type="match status" value="1"/>
</dbReference>
<dbReference type="InterPro" id="IPR012337">
    <property type="entry name" value="RNaseH-like_sf"/>
</dbReference>
<evidence type="ECO:0000259" key="3">
    <source>
        <dbReference type="PROSITE" id="PS50174"/>
    </source>
</evidence>
<dbReference type="Gene3D" id="2.40.70.10">
    <property type="entry name" value="Acid Proteases"/>
    <property type="match status" value="1"/>
</dbReference>
<dbReference type="Pfam" id="PF00665">
    <property type="entry name" value="rve"/>
    <property type="match status" value="1"/>
</dbReference>
<feature type="region of interest" description="Disordered" evidence="2">
    <location>
        <begin position="89"/>
        <end position="112"/>
    </location>
</feature>
<feature type="domain" description="RNase H type-1" evidence="4">
    <location>
        <begin position="1669"/>
        <end position="1811"/>
    </location>
</feature>
<dbReference type="InterPro" id="IPR043502">
    <property type="entry name" value="DNA/RNA_pol_sf"/>
</dbReference>
<dbReference type="CDD" id="cd09279">
    <property type="entry name" value="RNase_HI_like"/>
    <property type="match status" value="1"/>
</dbReference>
<feature type="region of interest" description="Disordered" evidence="2">
    <location>
        <begin position="440"/>
        <end position="495"/>
    </location>
</feature>
<evidence type="ECO:0000313" key="8">
    <source>
        <dbReference type="RefSeq" id="XP_071901904.1"/>
    </source>
</evidence>
<dbReference type="RefSeq" id="XP_071901884.1">
    <property type="nucleotide sequence ID" value="XM_072045783.1"/>
</dbReference>
<feature type="compositionally biased region" description="Pro residues" evidence="2">
    <location>
        <begin position="467"/>
        <end position="480"/>
    </location>
</feature>
<feature type="domain" description="G-patch" evidence="3">
    <location>
        <begin position="992"/>
        <end position="1038"/>
    </location>
</feature>
<dbReference type="InterPro" id="IPR043128">
    <property type="entry name" value="Rev_trsase/Diguanyl_cyclase"/>
</dbReference>
<evidence type="ECO:0000313" key="6">
    <source>
        <dbReference type="Proteomes" id="UP001652660"/>
    </source>
</evidence>